<dbReference type="PANTHER" id="PTHR43375:SF1">
    <property type="entry name" value="OROTIDINE 5'-PHOSPHATE DECARBOXYLASE"/>
    <property type="match status" value="1"/>
</dbReference>
<evidence type="ECO:0000313" key="10">
    <source>
        <dbReference type="Proteomes" id="UP000235658"/>
    </source>
</evidence>
<dbReference type="GO" id="GO:0004590">
    <property type="term" value="F:orotidine-5'-phosphate decarboxylase activity"/>
    <property type="evidence" value="ECO:0007669"/>
    <property type="project" value="UniProtKB-UniRule"/>
</dbReference>
<evidence type="ECO:0000256" key="7">
    <source>
        <dbReference type="HAMAP-Rule" id="MF_01215"/>
    </source>
</evidence>
<dbReference type="CDD" id="cd04725">
    <property type="entry name" value="OMP_decarboxylase_like"/>
    <property type="match status" value="1"/>
</dbReference>
<dbReference type="PANTHER" id="PTHR43375">
    <property type="entry name" value="OROTIDINE 5'-PHOSPHATE DECARBOXYLASE"/>
    <property type="match status" value="1"/>
</dbReference>
<sequence>MKLMERLYKKVEGNGFVCVGLDTSLDYIPEKMKENKNICDQLFDFNKEIIDNTKDVCAIYKIQIAYYESYGIEGMKAYKKTLSYLRENDLLSIADVKRSDIAQSASQYAKAHFSGDFEADFMTLNPYMGMDSISPYLEFIKNNDKGVFVLLRTSNPGANDFECLKLEDDSELFYTIGDKLKELNDKLVDDSGYGPIGLVVGATHKEEVEKIRKRYKNMFFLIPGFGAQKADSLNVYNLLNSLNGGVVNSSRAILKNYMNYEDGQDKVGFYAREKCIETRKEIQDNAIL</sequence>
<dbReference type="InterPro" id="IPR011060">
    <property type="entry name" value="RibuloseP-bd_barrel"/>
</dbReference>
<protein>
    <recommendedName>
        <fullName evidence="7">Orotidine 5'-phosphate decarboxylase</fullName>
        <ecNumber evidence="7">4.1.1.23</ecNumber>
    </recommendedName>
    <alternativeName>
        <fullName evidence="7">OMP decarboxylase</fullName>
        <shortName evidence="7">OMPDCase</shortName>
        <shortName evidence="7">OMPdecase</shortName>
    </alternativeName>
</protein>
<dbReference type="UniPathway" id="UPA00070">
    <property type="reaction ID" value="UER00120"/>
</dbReference>
<gene>
    <name evidence="7 9" type="primary">pyrF</name>
    <name evidence="9" type="ORF">CJ192_02555</name>
</gene>
<comment type="pathway">
    <text evidence="1 7">Pyrimidine metabolism; UMP biosynthesis via de novo pathway; UMP from orotate: step 2/2.</text>
</comment>
<dbReference type="InterPro" id="IPR001754">
    <property type="entry name" value="OMPdeCOase_dom"/>
</dbReference>
<dbReference type="Pfam" id="PF00215">
    <property type="entry name" value="OMPdecase"/>
    <property type="match status" value="1"/>
</dbReference>
<accession>A0A2N6ULF8</accession>
<dbReference type="GO" id="GO:0006207">
    <property type="term" value="P:'de novo' pyrimidine nucleobase biosynthetic process"/>
    <property type="evidence" value="ECO:0007669"/>
    <property type="project" value="InterPro"/>
</dbReference>
<name>A0A2N6ULF8_9FIRM</name>
<evidence type="ECO:0000256" key="6">
    <source>
        <dbReference type="ARBA" id="ARBA00049157"/>
    </source>
</evidence>
<dbReference type="Proteomes" id="UP000235658">
    <property type="component" value="Unassembled WGS sequence"/>
</dbReference>
<dbReference type="EMBL" id="PNHP01000001">
    <property type="protein sequence ID" value="PMC82634.1"/>
    <property type="molecule type" value="Genomic_DNA"/>
</dbReference>
<proteinExistence type="inferred from homology"/>
<comment type="caution">
    <text evidence="9">The sequence shown here is derived from an EMBL/GenBank/DDBJ whole genome shotgun (WGS) entry which is preliminary data.</text>
</comment>
<evidence type="ECO:0000313" key="9">
    <source>
        <dbReference type="EMBL" id="PMC82634.1"/>
    </source>
</evidence>
<keyword evidence="3 7" id="KW-0210">Decarboxylase</keyword>
<dbReference type="HAMAP" id="MF_01215">
    <property type="entry name" value="OMPdecase_type2"/>
    <property type="match status" value="1"/>
</dbReference>
<dbReference type="NCBIfam" id="TIGR02127">
    <property type="entry name" value="pyrF_sub2"/>
    <property type="match status" value="1"/>
</dbReference>
<dbReference type="EC" id="4.1.1.23" evidence="7"/>
<evidence type="ECO:0000259" key="8">
    <source>
        <dbReference type="SMART" id="SM00934"/>
    </source>
</evidence>
<organism evidence="9 10">
    <name type="scientific">Anaerococcus hydrogenalis</name>
    <dbReference type="NCBI Taxonomy" id="33029"/>
    <lineage>
        <taxon>Bacteria</taxon>
        <taxon>Bacillati</taxon>
        <taxon>Bacillota</taxon>
        <taxon>Tissierellia</taxon>
        <taxon>Tissierellales</taxon>
        <taxon>Peptoniphilaceae</taxon>
        <taxon>Anaerococcus</taxon>
    </lineage>
</organism>
<dbReference type="GeneID" id="84578061"/>
<evidence type="ECO:0000256" key="3">
    <source>
        <dbReference type="ARBA" id="ARBA00022793"/>
    </source>
</evidence>
<feature type="active site" description="Proton donor" evidence="7">
    <location>
        <position position="97"/>
    </location>
</feature>
<dbReference type="RefSeq" id="WP_102197653.1">
    <property type="nucleotide sequence ID" value="NZ_CAUPDS010000001.1"/>
</dbReference>
<evidence type="ECO:0000256" key="1">
    <source>
        <dbReference type="ARBA" id="ARBA00004861"/>
    </source>
</evidence>
<feature type="domain" description="Orotidine 5'-phosphate decarboxylase" evidence="8">
    <location>
        <begin position="16"/>
        <end position="266"/>
    </location>
</feature>
<keyword evidence="5 7" id="KW-0456">Lyase</keyword>
<dbReference type="GO" id="GO:0044205">
    <property type="term" value="P:'de novo' UMP biosynthetic process"/>
    <property type="evidence" value="ECO:0007669"/>
    <property type="project" value="UniProtKB-UniRule"/>
</dbReference>
<dbReference type="SMART" id="SM00934">
    <property type="entry name" value="OMPdecase"/>
    <property type="match status" value="1"/>
</dbReference>
<dbReference type="InterPro" id="IPR013785">
    <property type="entry name" value="Aldolase_TIM"/>
</dbReference>
<dbReference type="InterPro" id="IPR011995">
    <property type="entry name" value="OMPdecase_type-2"/>
</dbReference>
<comment type="catalytic activity">
    <reaction evidence="6 7">
        <text>orotidine 5'-phosphate + H(+) = UMP + CO2</text>
        <dbReference type="Rhea" id="RHEA:11596"/>
        <dbReference type="ChEBI" id="CHEBI:15378"/>
        <dbReference type="ChEBI" id="CHEBI:16526"/>
        <dbReference type="ChEBI" id="CHEBI:57538"/>
        <dbReference type="ChEBI" id="CHEBI:57865"/>
        <dbReference type="EC" id="4.1.1.23"/>
    </reaction>
</comment>
<evidence type="ECO:0000256" key="2">
    <source>
        <dbReference type="ARBA" id="ARBA00008847"/>
    </source>
</evidence>
<keyword evidence="4 7" id="KW-0665">Pyrimidine biosynthesis</keyword>
<evidence type="ECO:0000256" key="5">
    <source>
        <dbReference type="ARBA" id="ARBA00023239"/>
    </source>
</evidence>
<dbReference type="Gene3D" id="3.20.20.70">
    <property type="entry name" value="Aldolase class I"/>
    <property type="match status" value="1"/>
</dbReference>
<evidence type="ECO:0000256" key="4">
    <source>
        <dbReference type="ARBA" id="ARBA00022975"/>
    </source>
</evidence>
<comment type="similarity">
    <text evidence="2 7">Belongs to the OMP decarboxylase family. Type 2 subfamily.</text>
</comment>
<dbReference type="SUPFAM" id="SSF51366">
    <property type="entry name" value="Ribulose-phoshate binding barrel"/>
    <property type="match status" value="1"/>
</dbReference>
<dbReference type="AlphaFoldDB" id="A0A2N6ULF8"/>
<reference evidence="9 10" key="1">
    <citation type="submission" date="2017-09" db="EMBL/GenBank/DDBJ databases">
        <title>Bacterial strain isolated from the female urinary microbiota.</title>
        <authorList>
            <person name="Thomas-White K."/>
            <person name="Kumar N."/>
            <person name="Forster S."/>
            <person name="Putonti C."/>
            <person name="Lawley T."/>
            <person name="Wolfe A.J."/>
        </authorList>
    </citation>
    <scope>NUCLEOTIDE SEQUENCE [LARGE SCALE GENOMIC DNA]</scope>
    <source>
        <strain evidence="9 10">UMB0204</strain>
    </source>
</reference>